<dbReference type="RefSeq" id="WP_245774453.1">
    <property type="nucleotide sequence ID" value="NZ_FOTW01000030.1"/>
</dbReference>
<feature type="compositionally biased region" description="Low complexity" evidence="1">
    <location>
        <begin position="226"/>
        <end position="244"/>
    </location>
</feature>
<gene>
    <name evidence="2" type="ORF">SAMN02982985_05169</name>
</gene>
<dbReference type="EMBL" id="FOTW01000030">
    <property type="protein sequence ID" value="SFM74502.1"/>
    <property type="molecule type" value="Genomic_DNA"/>
</dbReference>
<evidence type="ECO:0000256" key="1">
    <source>
        <dbReference type="SAM" id="MobiDB-lite"/>
    </source>
</evidence>
<feature type="region of interest" description="Disordered" evidence="1">
    <location>
        <begin position="204"/>
        <end position="246"/>
    </location>
</feature>
<dbReference type="Proteomes" id="UP000199470">
    <property type="component" value="Unassembled WGS sequence"/>
</dbReference>
<keyword evidence="3" id="KW-1185">Reference proteome</keyword>
<organism evidence="2 3">
    <name type="scientific">Rugamonas rubra</name>
    <dbReference type="NCBI Taxonomy" id="758825"/>
    <lineage>
        <taxon>Bacteria</taxon>
        <taxon>Pseudomonadati</taxon>
        <taxon>Pseudomonadota</taxon>
        <taxon>Betaproteobacteria</taxon>
        <taxon>Burkholderiales</taxon>
        <taxon>Oxalobacteraceae</taxon>
        <taxon>Telluria group</taxon>
        <taxon>Rugamonas</taxon>
    </lineage>
</organism>
<dbReference type="STRING" id="758825.SAMN02982985_05169"/>
<protein>
    <submittedName>
        <fullName evidence="2">Uncharacterized protein</fullName>
    </submittedName>
</protein>
<accession>A0A1I4TCT2</accession>
<proteinExistence type="predicted"/>
<name>A0A1I4TCT2_9BURK</name>
<feature type="compositionally biased region" description="Polar residues" evidence="1">
    <location>
        <begin position="207"/>
        <end position="216"/>
    </location>
</feature>
<feature type="region of interest" description="Disordered" evidence="1">
    <location>
        <begin position="377"/>
        <end position="403"/>
    </location>
</feature>
<evidence type="ECO:0000313" key="3">
    <source>
        <dbReference type="Proteomes" id="UP000199470"/>
    </source>
</evidence>
<evidence type="ECO:0000313" key="2">
    <source>
        <dbReference type="EMBL" id="SFM74502.1"/>
    </source>
</evidence>
<reference evidence="2 3" key="1">
    <citation type="submission" date="2016-10" db="EMBL/GenBank/DDBJ databases">
        <authorList>
            <person name="de Groot N.N."/>
        </authorList>
    </citation>
    <scope>NUCLEOTIDE SEQUENCE [LARGE SCALE GENOMIC DNA]</scope>
    <source>
        <strain evidence="2 3">ATCC 43154</strain>
    </source>
</reference>
<dbReference type="AlphaFoldDB" id="A0A1I4TCT2"/>
<sequence>MALFKRRRRAATDTAGLGGVVIAMRLEDGDVAPADCRVVAFNAAGYARRLPAGRVARGDGETVYCYHPGPYHVELTPFAAAPELGLRLQFVVDAADPRVAQQRFDLLLHSEAGPQLGLAEFGASIEQALQLALRQGGLDLPPCTALEEWHGFRAGLNQLLYTRFGVTVDDCFPVDLGERIDFAATLRARAERLAERAPVAAAAAITPPSSGTNAVSPTEARSAEQGADPRGSDPSPSPWGSSNDHAASDDAKALRRLFLELPPATRALRLLALPPGQALFQAHQQLLQRLALSSLSVSTMPSLAWAAPDRPLDLAQQRRRVNHAVAAVRALDEAWALLARLHLSTADQLPAMLDEADRIVANLDHHLALRRAPFAPTEQECDEAPAHPRDATVAPAARKEPSL</sequence>